<proteinExistence type="predicted"/>
<evidence type="ECO:0000256" key="1">
    <source>
        <dbReference type="SAM" id="MobiDB-lite"/>
    </source>
</evidence>
<protein>
    <submittedName>
        <fullName evidence="2">ARAD1D36982p</fullName>
    </submittedName>
</protein>
<feature type="compositionally biased region" description="Basic residues" evidence="1">
    <location>
        <begin position="1"/>
        <end position="12"/>
    </location>
</feature>
<feature type="compositionally biased region" description="Gly residues" evidence="1">
    <location>
        <begin position="251"/>
        <end position="262"/>
    </location>
</feature>
<name>A0A060TI88_BLAAD</name>
<organism evidence="2">
    <name type="scientific">Blastobotrys adeninivorans</name>
    <name type="common">Yeast</name>
    <name type="synonym">Arxula adeninivorans</name>
    <dbReference type="NCBI Taxonomy" id="409370"/>
    <lineage>
        <taxon>Eukaryota</taxon>
        <taxon>Fungi</taxon>
        <taxon>Dikarya</taxon>
        <taxon>Ascomycota</taxon>
        <taxon>Saccharomycotina</taxon>
        <taxon>Dipodascomycetes</taxon>
        <taxon>Dipodascales</taxon>
        <taxon>Trichomonascaceae</taxon>
        <taxon>Blastobotrys</taxon>
    </lineage>
</organism>
<dbReference type="AlphaFoldDB" id="A0A060TI88"/>
<feature type="region of interest" description="Disordered" evidence="1">
    <location>
        <begin position="364"/>
        <end position="464"/>
    </location>
</feature>
<evidence type="ECO:0000313" key="2">
    <source>
        <dbReference type="EMBL" id="CDP38542.1"/>
    </source>
</evidence>
<feature type="compositionally biased region" description="Basic and acidic residues" evidence="1">
    <location>
        <begin position="453"/>
        <end position="464"/>
    </location>
</feature>
<feature type="compositionally biased region" description="Basic and acidic residues" evidence="1">
    <location>
        <begin position="400"/>
        <end position="409"/>
    </location>
</feature>
<feature type="region of interest" description="Disordered" evidence="1">
    <location>
        <begin position="45"/>
        <end position="76"/>
    </location>
</feature>
<feature type="region of interest" description="Disordered" evidence="1">
    <location>
        <begin position="159"/>
        <end position="197"/>
    </location>
</feature>
<reference evidence="2" key="1">
    <citation type="submission" date="2014-02" db="EMBL/GenBank/DDBJ databases">
        <authorList>
            <person name="Genoscope - CEA"/>
        </authorList>
    </citation>
    <scope>NUCLEOTIDE SEQUENCE</scope>
    <source>
        <strain evidence="2">LS3</strain>
    </source>
</reference>
<feature type="region of interest" description="Disordered" evidence="1">
    <location>
        <begin position="248"/>
        <end position="268"/>
    </location>
</feature>
<gene>
    <name evidence="2" type="ORF">GNLVRS02_ARAD1D36982g</name>
</gene>
<dbReference type="EMBL" id="HG937694">
    <property type="protein sequence ID" value="CDP38542.1"/>
    <property type="molecule type" value="Genomic_DNA"/>
</dbReference>
<feature type="region of interest" description="Disordered" evidence="1">
    <location>
        <begin position="1"/>
        <end position="31"/>
    </location>
</feature>
<reference evidence="2" key="2">
    <citation type="submission" date="2014-06" db="EMBL/GenBank/DDBJ databases">
        <title>The complete genome of Blastobotrys (Arxula) adeninivorans LS3 - a yeast of biotechnological interest.</title>
        <authorList>
            <person name="Kunze G."/>
            <person name="Gaillardin C."/>
            <person name="Czernicka M."/>
            <person name="Durrens P."/>
            <person name="Martin T."/>
            <person name="Boer E."/>
            <person name="Gabaldon T."/>
            <person name="Cruz J."/>
            <person name="Talla E."/>
            <person name="Marck C."/>
            <person name="Goffeau A."/>
            <person name="Barbe V."/>
            <person name="Baret P."/>
            <person name="Baronian K."/>
            <person name="Beier S."/>
            <person name="Bleykasten C."/>
            <person name="Bode R."/>
            <person name="Casaregola S."/>
            <person name="Despons L."/>
            <person name="Fairhead C."/>
            <person name="Giersberg M."/>
            <person name="Gierski P."/>
            <person name="Hahnel U."/>
            <person name="Hartmann A."/>
            <person name="Jankowska D."/>
            <person name="Jubin C."/>
            <person name="Jung P."/>
            <person name="Lafontaine I."/>
            <person name="Leh-Louis V."/>
            <person name="Lemaire M."/>
            <person name="Marcet-Houben M."/>
            <person name="Mascher M."/>
            <person name="Morel G."/>
            <person name="Richard G.-F."/>
            <person name="Riechen J."/>
            <person name="Sacerdot C."/>
            <person name="Sarkar A."/>
            <person name="Savel G."/>
            <person name="Schacherer J."/>
            <person name="Sherman D."/>
            <person name="Straub M.-L."/>
            <person name="Stein N."/>
            <person name="Thierry A."/>
            <person name="Trautwein-Schult A."/>
            <person name="Westhof E."/>
            <person name="Worch S."/>
            <person name="Dujon B."/>
            <person name="Souciet J.-L."/>
            <person name="Wincker P."/>
            <person name="Scholz U."/>
            <person name="Neuveglise N."/>
        </authorList>
    </citation>
    <scope>NUCLEOTIDE SEQUENCE</scope>
    <source>
        <strain evidence="2">LS3</strain>
    </source>
</reference>
<accession>A0A060TI88</accession>
<feature type="region of interest" description="Disordered" evidence="1">
    <location>
        <begin position="318"/>
        <end position="347"/>
    </location>
</feature>
<feature type="compositionally biased region" description="Basic and acidic residues" evidence="1">
    <location>
        <begin position="423"/>
        <end position="442"/>
    </location>
</feature>
<sequence length="464" mass="51805">MFAARPRRHNRQKSQDVKRSKSHTPVVVATGDIFTSETPRAYAPLGYSVPEGPSVLRPEDFANEGRLPEYPPRPPQAIIKPLGPTFVDTESQRQNAPIMGRKLIPRDASHSTGPGDPIEVIVDTNCKSKKPLMLGKNVISESYLETSTVYLEKILKRERDTTNEPEDSKHTKKPRKDFRIKFEGEEEADTNEDTVKPENVLRMVDSSLVDTPEKAAGPPLSSVHASAHYDQPIPRDEFYRANTTAYKRVGASGGGSGGGTGYGSPQRYSDYDYWDRMDRIERDRLERDRMERDRIARLDRERERERFYRPYSSEAKYIRERSVDPYNRPSRGAGGASGAGSSATVPAVPAGYYDDYFRSAPPSTMYRDFYRDGGRGPAGGGAPPTSSTAAYYGPGAPASIDKRGARNFDDFPVPDYGPPPVDMFDRRGRASFDRGPRGRRDSSPASTGSGSRRVYDDRERRGRT</sequence>
<feature type="compositionally biased region" description="Basic and acidic residues" evidence="1">
    <location>
        <begin position="159"/>
        <end position="169"/>
    </location>
</feature>